<accession>A0A937DD87</accession>
<dbReference type="GO" id="GO:0016773">
    <property type="term" value="F:phosphotransferase activity, alcohol group as acceptor"/>
    <property type="evidence" value="ECO:0007669"/>
    <property type="project" value="InterPro"/>
</dbReference>
<dbReference type="GO" id="GO:0016301">
    <property type="term" value="F:kinase activity"/>
    <property type="evidence" value="ECO:0007669"/>
    <property type="project" value="UniProtKB-KW"/>
</dbReference>
<dbReference type="Gene3D" id="3.30.420.40">
    <property type="match status" value="2"/>
</dbReference>
<dbReference type="GO" id="GO:0006040">
    <property type="term" value="P:amino sugar metabolic process"/>
    <property type="evidence" value="ECO:0007669"/>
    <property type="project" value="InterPro"/>
</dbReference>
<dbReference type="EMBL" id="JAERQG010000001">
    <property type="protein sequence ID" value="MBL0763952.1"/>
    <property type="molecule type" value="Genomic_DNA"/>
</dbReference>
<keyword evidence="1" id="KW-0808">Transferase</keyword>
<sequence length="350" mass="38559">MSGTSLDGMDIALSSFLFGKGKWNYQIKKALTIAYDDYWQEQLSDAKKLSGLELAKLDIAYGKWIGERVKDFVTDMTAKPTIIASHGHTVFHQPQKRLTLQIGNLNAIHSASAIPVIGNFRILDVLKGGQGAPLVPIGDRLLFSDFDFCLNLGGISNISFDDKQGVRRACDISVCNIALNFLSNKLGKSYDEGGKIAQSGKLNNQLKERLDAISYYQKPLPKSLGLEDIEADVFPLIEETNCSIEDKMYTLVDHIAFQIAQFIKRTKDEGCLLITGGGAYNSFLIKKLQNQLSSFYNIREASPELIDFKEALVFAFLGTLRLRSETNILSSVTGAQEDSVAGDIVGKISL</sequence>
<dbReference type="PANTHER" id="PTHR30605:SF0">
    <property type="entry name" value="ANHYDRO-N-ACETYLMURAMIC ACID KINASE"/>
    <property type="match status" value="1"/>
</dbReference>
<dbReference type="SUPFAM" id="SSF53067">
    <property type="entry name" value="Actin-like ATPase domain"/>
    <property type="match status" value="1"/>
</dbReference>
<reference evidence="1" key="1">
    <citation type="submission" date="2021-01" db="EMBL/GenBank/DDBJ databases">
        <title>Marivirga sp. nov., isolated from intertidal surface sediments.</title>
        <authorList>
            <person name="Zhang M."/>
        </authorList>
    </citation>
    <scope>NUCLEOTIDE SEQUENCE</scope>
    <source>
        <strain evidence="1">SM1354</strain>
    </source>
</reference>
<proteinExistence type="predicted"/>
<dbReference type="InterPro" id="IPR043129">
    <property type="entry name" value="ATPase_NBD"/>
</dbReference>
<dbReference type="PANTHER" id="PTHR30605">
    <property type="entry name" value="ANHYDRO-N-ACETYLMURAMIC ACID KINASE"/>
    <property type="match status" value="1"/>
</dbReference>
<organism evidence="1 2">
    <name type="scientific">Marivirga atlantica</name>
    <dbReference type="NCBI Taxonomy" id="1548457"/>
    <lineage>
        <taxon>Bacteria</taxon>
        <taxon>Pseudomonadati</taxon>
        <taxon>Bacteroidota</taxon>
        <taxon>Cytophagia</taxon>
        <taxon>Cytophagales</taxon>
        <taxon>Marivirgaceae</taxon>
        <taxon>Marivirga</taxon>
    </lineage>
</organism>
<keyword evidence="2" id="KW-1185">Reference proteome</keyword>
<gene>
    <name evidence="1" type="ORF">JKP34_01735</name>
</gene>
<protein>
    <submittedName>
        <fullName evidence="1">Anhydro-N-acetylmuramic acid kinase</fullName>
    </submittedName>
</protein>
<evidence type="ECO:0000313" key="1">
    <source>
        <dbReference type="EMBL" id="MBL0763952.1"/>
    </source>
</evidence>
<dbReference type="AlphaFoldDB" id="A0A937DD87"/>
<keyword evidence="1" id="KW-0418">Kinase</keyword>
<dbReference type="GO" id="GO:0009254">
    <property type="term" value="P:peptidoglycan turnover"/>
    <property type="evidence" value="ECO:0007669"/>
    <property type="project" value="InterPro"/>
</dbReference>
<dbReference type="Proteomes" id="UP000642920">
    <property type="component" value="Unassembled WGS sequence"/>
</dbReference>
<evidence type="ECO:0000313" key="2">
    <source>
        <dbReference type="Proteomes" id="UP000642920"/>
    </source>
</evidence>
<dbReference type="InterPro" id="IPR005338">
    <property type="entry name" value="Anhydro_N_Ac-Mur_kinase"/>
</dbReference>
<comment type="caution">
    <text evidence="1">The sequence shown here is derived from an EMBL/GenBank/DDBJ whole genome shotgun (WGS) entry which is preliminary data.</text>
</comment>
<dbReference type="Pfam" id="PF03702">
    <property type="entry name" value="AnmK"/>
    <property type="match status" value="1"/>
</dbReference>
<name>A0A937DD87_9BACT</name>
<dbReference type="GO" id="GO:0005524">
    <property type="term" value="F:ATP binding"/>
    <property type="evidence" value="ECO:0007669"/>
    <property type="project" value="InterPro"/>
</dbReference>